<keyword evidence="2" id="KW-1133">Transmembrane helix</keyword>
<organism evidence="3 4">
    <name type="scientific">Decorospora gaudefroyi</name>
    <dbReference type="NCBI Taxonomy" id="184978"/>
    <lineage>
        <taxon>Eukaryota</taxon>
        <taxon>Fungi</taxon>
        <taxon>Dikarya</taxon>
        <taxon>Ascomycota</taxon>
        <taxon>Pezizomycotina</taxon>
        <taxon>Dothideomycetes</taxon>
        <taxon>Pleosporomycetidae</taxon>
        <taxon>Pleosporales</taxon>
        <taxon>Pleosporineae</taxon>
        <taxon>Pleosporaceae</taxon>
        <taxon>Decorospora</taxon>
    </lineage>
</organism>
<accession>A0A6A5KGP0</accession>
<proteinExistence type="predicted"/>
<dbReference type="EMBL" id="ML975289">
    <property type="protein sequence ID" value="KAF1835320.1"/>
    <property type="molecule type" value="Genomic_DNA"/>
</dbReference>
<protein>
    <submittedName>
        <fullName evidence="3">Uncharacterized protein</fullName>
    </submittedName>
</protein>
<evidence type="ECO:0000256" key="1">
    <source>
        <dbReference type="SAM" id="MobiDB-lite"/>
    </source>
</evidence>
<keyword evidence="2" id="KW-0472">Membrane</keyword>
<evidence type="ECO:0000256" key="2">
    <source>
        <dbReference type="SAM" id="Phobius"/>
    </source>
</evidence>
<evidence type="ECO:0000313" key="4">
    <source>
        <dbReference type="Proteomes" id="UP000800040"/>
    </source>
</evidence>
<dbReference type="Proteomes" id="UP000800040">
    <property type="component" value="Unassembled WGS sequence"/>
</dbReference>
<keyword evidence="4" id="KW-1185">Reference proteome</keyword>
<name>A0A6A5KGP0_9PLEO</name>
<reference evidence="3" key="1">
    <citation type="submission" date="2020-01" db="EMBL/GenBank/DDBJ databases">
        <authorList>
            <consortium name="DOE Joint Genome Institute"/>
            <person name="Haridas S."/>
            <person name="Albert R."/>
            <person name="Binder M."/>
            <person name="Bloem J."/>
            <person name="Labutti K."/>
            <person name="Salamov A."/>
            <person name="Andreopoulos B."/>
            <person name="Baker S.E."/>
            <person name="Barry K."/>
            <person name="Bills G."/>
            <person name="Bluhm B.H."/>
            <person name="Cannon C."/>
            <person name="Castanera R."/>
            <person name="Culley D.E."/>
            <person name="Daum C."/>
            <person name="Ezra D."/>
            <person name="Gonzalez J.B."/>
            <person name="Henrissat B."/>
            <person name="Kuo A."/>
            <person name="Liang C."/>
            <person name="Lipzen A."/>
            <person name="Lutzoni F."/>
            <person name="Magnuson J."/>
            <person name="Mondo S."/>
            <person name="Nolan M."/>
            <person name="Ohm R."/>
            <person name="Pangilinan J."/>
            <person name="Park H.-J."/>
            <person name="Ramirez L."/>
            <person name="Alfaro M."/>
            <person name="Sun H."/>
            <person name="Tritt A."/>
            <person name="Yoshinaga Y."/>
            <person name="Zwiers L.-H."/>
            <person name="Turgeon B.G."/>
            <person name="Goodwin S.B."/>
            <person name="Spatafora J.W."/>
            <person name="Crous P.W."/>
            <person name="Grigoriev I.V."/>
        </authorList>
    </citation>
    <scope>NUCLEOTIDE SEQUENCE</scope>
    <source>
        <strain evidence="3">P77</strain>
    </source>
</reference>
<feature type="transmembrane region" description="Helical" evidence="2">
    <location>
        <begin position="25"/>
        <end position="47"/>
    </location>
</feature>
<keyword evidence="2" id="KW-0812">Transmembrane</keyword>
<sequence length="67" mass="7484">MRDPMHAHSAEISKSANSPSPYTSVLARLNCFVSLFPSGILIVQALFGVHPPWEKTKTYYLHDALLK</sequence>
<gene>
    <name evidence="3" type="ORF">BDW02DRAFT_568191</name>
</gene>
<dbReference type="AlphaFoldDB" id="A0A6A5KGP0"/>
<feature type="region of interest" description="Disordered" evidence="1">
    <location>
        <begin position="1"/>
        <end position="21"/>
    </location>
</feature>
<feature type="compositionally biased region" description="Basic and acidic residues" evidence="1">
    <location>
        <begin position="1"/>
        <end position="11"/>
    </location>
</feature>
<feature type="compositionally biased region" description="Polar residues" evidence="1">
    <location>
        <begin position="12"/>
        <end position="21"/>
    </location>
</feature>
<evidence type="ECO:0000313" key="3">
    <source>
        <dbReference type="EMBL" id="KAF1835320.1"/>
    </source>
</evidence>